<gene>
    <name evidence="2" type="primary">sc300.g10</name>
</gene>
<protein>
    <submittedName>
        <fullName evidence="2">VARL domain protein</fullName>
    </submittedName>
</protein>
<feature type="region of interest" description="Disordered" evidence="1">
    <location>
        <begin position="72"/>
        <end position="178"/>
    </location>
</feature>
<sequence length="381" mass="40831">MEQQQQQQPAFVAATQQQDQEESEEHVGSGTEAHDRVPQSLRDDERNGPPEDLLLMFASQGVQTSQTLMESWMASVHQPNGTGKKTIAVQTSQQQAVQAPQQQAVQAPQQQAVQAPQQQAVQAPQQQAVQAPQDQLAGLGGPPASGSASEIPSNGDESEMEEVVGANDGPGNTSLLKPPERIEVTVAVLEGPAPRGGRGQKGAAVRVPVYVKGPVCGEFDVARYVAGGECIYKGSRWVSRSSFVKESRNTKAKWYFSIRVLPDLEMLGDWLQRHRLPVPKGAVTRSSKRAAEGSGAQSQSHGQEAAGGPEVAGGDVVAAEGDVPGEVVEPTGLEVRDEQRQLPLDLDLLQLESLMNLPTEFSQDFDFVLQSPPPGIITQPY</sequence>
<dbReference type="EMBL" id="KU257985">
    <property type="protein sequence ID" value="ARO50080.1"/>
    <property type="molecule type" value="Genomic_DNA"/>
</dbReference>
<reference evidence="2" key="1">
    <citation type="journal article" date="2017" name="J. Evol. Biol.">
        <title>Genetic Basis for Soma is Present in Undifferentiated Volvocine Green Algae.</title>
        <authorList>
            <person name="Grochau-Wright Z.I."/>
            <person name="Hanschen E.R."/>
            <person name="Ferris P.J."/>
            <person name="Hamaji T."/>
            <person name="Nozaki H."/>
            <person name="Olson B.J.S.C."/>
            <person name="Michod R.E."/>
        </authorList>
    </citation>
    <scope>NUCLEOTIDE SEQUENCE</scope>
    <source>
        <strain evidence="2">NIES 1861</strain>
    </source>
</reference>
<organism evidence="2">
    <name type="scientific">Yamagishiella unicocca</name>
    <dbReference type="NCBI Taxonomy" id="51707"/>
    <lineage>
        <taxon>Eukaryota</taxon>
        <taxon>Viridiplantae</taxon>
        <taxon>Chlorophyta</taxon>
        <taxon>core chlorophytes</taxon>
        <taxon>Chlorophyceae</taxon>
        <taxon>CS clade</taxon>
        <taxon>Chlamydomonadales</taxon>
        <taxon>Volvocaceae</taxon>
        <taxon>Yamagishiella</taxon>
    </lineage>
</organism>
<dbReference type="AlphaFoldDB" id="A0A1W6R6L2"/>
<evidence type="ECO:0000256" key="1">
    <source>
        <dbReference type="SAM" id="MobiDB-lite"/>
    </source>
</evidence>
<accession>A0A1W6R6L2</accession>
<feature type="region of interest" description="Disordered" evidence="1">
    <location>
        <begin position="1"/>
        <end position="55"/>
    </location>
</feature>
<evidence type="ECO:0000313" key="2">
    <source>
        <dbReference type="EMBL" id="ARO50080.1"/>
    </source>
</evidence>
<feature type="compositionally biased region" description="Low complexity" evidence="1">
    <location>
        <begin position="93"/>
        <end position="137"/>
    </location>
</feature>
<feature type="compositionally biased region" description="Polar residues" evidence="1">
    <location>
        <begin position="77"/>
        <end position="92"/>
    </location>
</feature>
<feature type="region of interest" description="Disordered" evidence="1">
    <location>
        <begin position="281"/>
        <end position="316"/>
    </location>
</feature>
<proteinExistence type="predicted"/>
<feature type="compositionally biased region" description="Basic and acidic residues" evidence="1">
    <location>
        <begin position="32"/>
        <end position="49"/>
    </location>
</feature>
<name>A0A1W6R6L2_9CHLO</name>
<feature type="compositionally biased region" description="Low complexity" evidence="1">
    <location>
        <begin position="1"/>
        <end position="18"/>
    </location>
</feature>